<sequence length="158" mass="18291">MKTLTTLLYIPMLLLVGINSYGQSTNPGLMNATIHKTFSVEENGVEKAYNIKVMEHRNYPMAFDKSDQKTESRNRDSKPALVTKLIAVDSNNDKEYEHYMVLKYRRSVTDDFSVVATDKGFAVKVKDRTMKYFVKEGIYFIDNKDQDFFTVEEFKEIG</sequence>
<keyword evidence="2" id="KW-1185">Reference proteome</keyword>
<dbReference type="RefSeq" id="WP_151889584.1">
    <property type="nucleotide sequence ID" value="NZ_VNIK02000002.1"/>
</dbReference>
<comment type="caution">
    <text evidence="1">The sequence shown here is derived from an EMBL/GenBank/DDBJ whole genome shotgun (WGS) entry which is preliminary data.</text>
</comment>
<protein>
    <submittedName>
        <fullName evidence="1">Uncharacterized protein</fullName>
    </submittedName>
</protein>
<dbReference type="EMBL" id="VNIK02000002">
    <property type="protein sequence ID" value="KAB5490894.1"/>
    <property type="molecule type" value="Genomic_DNA"/>
</dbReference>
<name>A0A5N5IX28_9FLAO</name>
<gene>
    <name evidence="1" type="ORF">FOT42_005540</name>
</gene>
<dbReference type="OrthoDB" id="1163357at2"/>
<reference evidence="1" key="1">
    <citation type="submission" date="2019-10" db="EMBL/GenBank/DDBJ databases">
        <title>Muricauda hadale sp. nov., a piezophilic bacterium isolated from hadopelagic water of the Mariana Trench.</title>
        <authorList>
            <person name="Wei Y."/>
        </authorList>
    </citation>
    <scope>NUCLEOTIDE SEQUENCE [LARGE SCALE GENOMIC DNA]</scope>
    <source>
        <strain evidence="1">MT-229</strain>
    </source>
</reference>
<evidence type="ECO:0000313" key="2">
    <source>
        <dbReference type="Proteomes" id="UP000319204"/>
    </source>
</evidence>
<dbReference type="AlphaFoldDB" id="A0A5N5IX28"/>
<organism evidence="1 2">
    <name type="scientific">Flagellimonas hadalis</name>
    <dbReference type="NCBI Taxonomy" id="2597517"/>
    <lineage>
        <taxon>Bacteria</taxon>
        <taxon>Pseudomonadati</taxon>
        <taxon>Bacteroidota</taxon>
        <taxon>Flavobacteriia</taxon>
        <taxon>Flavobacteriales</taxon>
        <taxon>Flavobacteriaceae</taxon>
        <taxon>Flagellimonas</taxon>
    </lineage>
</organism>
<accession>A0A5N5IX28</accession>
<proteinExistence type="predicted"/>
<evidence type="ECO:0000313" key="1">
    <source>
        <dbReference type="EMBL" id="KAB5490894.1"/>
    </source>
</evidence>
<dbReference type="Proteomes" id="UP000319204">
    <property type="component" value="Unassembled WGS sequence"/>
</dbReference>